<organism evidence="3 4">
    <name type="scientific">Magnaporthiopsis poae (strain ATCC 64411 / 73-15)</name>
    <name type="common">Kentucky bluegrass fungus</name>
    <name type="synonym">Magnaporthe poae</name>
    <dbReference type="NCBI Taxonomy" id="644358"/>
    <lineage>
        <taxon>Eukaryota</taxon>
        <taxon>Fungi</taxon>
        <taxon>Dikarya</taxon>
        <taxon>Ascomycota</taxon>
        <taxon>Pezizomycotina</taxon>
        <taxon>Sordariomycetes</taxon>
        <taxon>Sordariomycetidae</taxon>
        <taxon>Magnaporthales</taxon>
        <taxon>Magnaporthaceae</taxon>
        <taxon>Magnaporthiopsis</taxon>
    </lineage>
</organism>
<dbReference type="EMBL" id="ADBL01001329">
    <property type="status" value="NOT_ANNOTATED_CDS"/>
    <property type="molecule type" value="Genomic_DNA"/>
</dbReference>
<reference evidence="3" key="4">
    <citation type="journal article" date="2015" name="G3 (Bethesda)">
        <title>Genome sequences of three phytopathogenic species of the Magnaporthaceae family of fungi.</title>
        <authorList>
            <person name="Okagaki L.H."/>
            <person name="Nunes C.C."/>
            <person name="Sailsbery J."/>
            <person name="Clay B."/>
            <person name="Brown D."/>
            <person name="John T."/>
            <person name="Oh Y."/>
            <person name="Young N."/>
            <person name="Fitzgerald M."/>
            <person name="Haas B.J."/>
            <person name="Zeng Q."/>
            <person name="Young S."/>
            <person name="Adiconis X."/>
            <person name="Fan L."/>
            <person name="Levin J.Z."/>
            <person name="Mitchell T.K."/>
            <person name="Okubara P.A."/>
            <person name="Farman M.L."/>
            <person name="Kohn L.M."/>
            <person name="Birren B."/>
            <person name="Ma L.-J."/>
            <person name="Dean R.A."/>
        </authorList>
    </citation>
    <scope>NUCLEOTIDE SEQUENCE</scope>
    <source>
        <strain evidence="3">ATCC 64411 / 73-15</strain>
    </source>
</reference>
<reference evidence="2" key="2">
    <citation type="submission" date="2010-05" db="EMBL/GenBank/DDBJ databases">
        <title>The Genome Sequence of Magnaporthe poae strain ATCC 64411.</title>
        <authorList>
            <consortium name="The Broad Institute Genome Sequencing Platform"/>
            <consortium name="Broad Institute Genome Sequencing Center for Infectious Disease"/>
            <person name="Ma L.-J."/>
            <person name="Dead R."/>
            <person name="Young S."/>
            <person name="Zeng Q."/>
            <person name="Koehrsen M."/>
            <person name="Alvarado L."/>
            <person name="Berlin A."/>
            <person name="Chapman S.B."/>
            <person name="Chen Z."/>
            <person name="Freedman E."/>
            <person name="Gellesch M."/>
            <person name="Goldberg J."/>
            <person name="Griggs A."/>
            <person name="Gujja S."/>
            <person name="Heilman E.R."/>
            <person name="Heiman D."/>
            <person name="Hepburn T."/>
            <person name="Howarth C."/>
            <person name="Jen D."/>
            <person name="Larson L."/>
            <person name="Mehta T."/>
            <person name="Neiman D."/>
            <person name="Pearson M."/>
            <person name="Roberts A."/>
            <person name="Saif S."/>
            <person name="Shea T."/>
            <person name="Shenoy N."/>
            <person name="Sisk P."/>
            <person name="Stolte C."/>
            <person name="Sykes S."/>
            <person name="Walk T."/>
            <person name="White J."/>
            <person name="Yandava C."/>
            <person name="Haas B."/>
            <person name="Nusbaum C."/>
            <person name="Birren B."/>
        </authorList>
    </citation>
    <scope>NUCLEOTIDE SEQUENCE</scope>
    <source>
        <strain evidence="2">ATCC 64411</strain>
    </source>
</reference>
<evidence type="ECO:0000313" key="3">
    <source>
        <dbReference type="EnsemblFungi" id="MAPG_05575T0"/>
    </source>
</evidence>
<dbReference type="Proteomes" id="UP000011715">
    <property type="component" value="Unassembled WGS sequence"/>
</dbReference>
<name>A0A0C4DZR9_MAGP6</name>
<dbReference type="VEuPathDB" id="FungiDB:MAPG_05575"/>
<evidence type="ECO:0000313" key="2">
    <source>
        <dbReference type="EMBL" id="KLU86563.1"/>
    </source>
</evidence>
<feature type="compositionally biased region" description="Polar residues" evidence="1">
    <location>
        <begin position="54"/>
        <end position="65"/>
    </location>
</feature>
<reference evidence="3" key="5">
    <citation type="submission" date="2015-06" db="UniProtKB">
        <authorList>
            <consortium name="EnsemblFungi"/>
        </authorList>
    </citation>
    <scope>IDENTIFICATION</scope>
    <source>
        <strain evidence="3">ATCC 64411</strain>
    </source>
</reference>
<evidence type="ECO:0000313" key="4">
    <source>
        <dbReference type="Proteomes" id="UP000011715"/>
    </source>
</evidence>
<dbReference type="EnsemblFungi" id="MAPG_05575T0">
    <property type="protein sequence ID" value="MAPG_05575T0"/>
    <property type="gene ID" value="MAPG_05575"/>
</dbReference>
<accession>A0A0C4DZR9</accession>
<proteinExistence type="predicted"/>
<keyword evidence="4" id="KW-1185">Reference proteome</keyword>
<sequence>MAARLVEPVHKLQSAASDTPKYQAFDRHTSVHGVEVEFESGQPSPAVRLFPEKQGNTEPPSQESAALTPAPLIPCRNSRAHGGSGSAFPFGCTSSPEQARLAAAAVQLPASMTLGPIRLARLGAQEPGLWSAQLAVLLRKTAPLSIAIPPSAICYGRYSVSASPASPIPRCESLVSLPPHLPWLEWIEGRTRQALSVAET</sequence>
<gene>
    <name evidence="2" type="ORF">MAPG_05575</name>
</gene>
<reference evidence="4" key="1">
    <citation type="submission" date="2010-05" db="EMBL/GenBank/DDBJ databases">
        <title>The genome sequence of Magnaporthe poae strain ATCC 64411.</title>
        <authorList>
            <person name="Ma L.-J."/>
            <person name="Dead R."/>
            <person name="Young S."/>
            <person name="Zeng Q."/>
            <person name="Koehrsen M."/>
            <person name="Alvarado L."/>
            <person name="Berlin A."/>
            <person name="Chapman S.B."/>
            <person name="Chen Z."/>
            <person name="Freedman E."/>
            <person name="Gellesch M."/>
            <person name="Goldberg J."/>
            <person name="Griggs A."/>
            <person name="Gujja S."/>
            <person name="Heilman E.R."/>
            <person name="Heiman D."/>
            <person name="Hepburn T."/>
            <person name="Howarth C."/>
            <person name="Jen D."/>
            <person name="Larson L."/>
            <person name="Mehta T."/>
            <person name="Neiman D."/>
            <person name="Pearson M."/>
            <person name="Roberts A."/>
            <person name="Saif S."/>
            <person name="Shea T."/>
            <person name="Shenoy N."/>
            <person name="Sisk P."/>
            <person name="Stolte C."/>
            <person name="Sykes S."/>
            <person name="Walk T."/>
            <person name="White J."/>
            <person name="Yandava C."/>
            <person name="Haas B."/>
            <person name="Nusbaum C."/>
            <person name="Birren B."/>
        </authorList>
    </citation>
    <scope>NUCLEOTIDE SEQUENCE [LARGE SCALE GENOMIC DNA]</scope>
    <source>
        <strain evidence="4">ATCC 64411 / 73-15</strain>
    </source>
</reference>
<protein>
    <submittedName>
        <fullName evidence="2 3">Uncharacterized protein</fullName>
    </submittedName>
</protein>
<reference evidence="2" key="3">
    <citation type="submission" date="2011-03" db="EMBL/GenBank/DDBJ databases">
        <title>Annotation of Magnaporthe poae ATCC 64411.</title>
        <authorList>
            <person name="Ma L.-J."/>
            <person name="Dead R."/>
            <person name="Young S.K."/>
            <person name="Zeng Q."/>
            <person name="Gargeya S."/>
            <person name="Fitzgerald M."/>
            <person name="Haas B."/>
            <person name="Abouelleil A."/>
            <person name="Alvarado L."/>
            <person name="Arachchi H.M."/>
            <person name="Berlin A."/>
            <person name="Brown A."/>
            <person name="Chapman S.B."/>
            <person name="Chen Z."/>
            <person name="Dunbar C."/>
            <person name="Freedman E."/>
            <person name="Gearin G."/>
            <person name="Gellesch M."/>
            <person name="Goldberg J."/>
            <person name="Griggs A."/>
            <person name="Gujja S."/>
            <person name="Heiman D."/>
            <person name="Howarth C."/>
            <person name="Larson L."/>
            <person name="Lui A."/>
            <person name="MacDonald P.J.P."/>
            <person name="Mehta T."/>
            <person name="Montmayeur A."/>
            <person name="Murphy C."/>
            <person name="Neiman D."/>
            <person name="Pearson M."/>
            <person name="Priest M."/>
            <person name="Roberts A."/>
            <person name="Saif S."/>
            <person name="Shea T."/>
            <person name="Shenoy N."/>
            <person name="Sisk P."/>
            <person name="Stolte C."/>
            <person name="Sykes S."/>
            <person name="Yandava C."/>
            <person name="Wortman J."/>
            <person name="Nusbaum C."/>
            <person name="Birren B."/>
        </authorList>
    </citation>
    <scope>NUCLEOTIDE SEQUENCE</scope>
    <source>
        <strain evidence="2">ATCC 64411</strain>
    </source>
</reference>
<dbReference type="AlphaFoldDB" id="A0A0C4DZR9"/>
<feature type="region of interest" description="Disordered" evidence="1">
    <location>
        <begin position="38"/>
        <end position="67"/>
    </location>
</feature>
<dbReference type="EMBL" id="GL876969">
    <property type="protein sequence ID" value="KLU86563.1"/>
    <property type="molecule type" value="Genomic_DNA"/>
</dbReference>
<evidence type="ECO:0000256" key="1">
    <source>
        <dbReference type="SAM" id="MobiDB-lite"/>
    </source>
</evidence>